<feature type="transmembrane region" description="Helical" evidence="6">
    <location>
        <begin position="241"/>
        <end position="261"/>
    </location>
</feature>
<organism evidence="8 9">
    <name type="scientific">Stephanodiscus triporus</name>
    <dbReference type="NCBI Taxonomy" id="2934178"/>
    <lineage>
        <taxon>Eukaryota</taxon>
        <taxon>Sar</taxon>
        <taxon>Stramenopiles</taxon>
        <taxon>Ochrophyta</taxon>
        <taxon>Bacillariophyta</taxon>
        <taxon>Coscinodiscophyceae</taxon>
        <taxon>Thalassiosirophycidae</taxon>
        <taxon>Stephanodiscales</taxon>
        <taxon>Stephanodiscaceae</taxon>
        <taxon>Stephanodiscus</taxon>
    </lineage>
</organism>
<evidence type="ECO:0000256" key="2">
    <source>
        <dbReference type="ARBA" id="ARBA00007168"/>
    </source>
</evidence>
<feature type="transmembrane region" description="Helical" evidence="6">
    <location>
        <begin position="332"/>
        <end position="352"/>
    </location>
</feature>
<comment type="caution">
    <text evidence="8">The sequence shown here is derived from an EMBL/GenBank/DDBJ whole genome shotgun (WGS) entry which is preliminary data.</text>
</comment>
<evidence type="ECO:0000256" key="7">
    <source>
        <dbReference type="SAM" id="MobiDB-lite"/>
    </source>
</evidence>
<feature type="compositionally biased region" description="Basic and acidic residues" evidence="7">
    <location>
        <begin position="16"/>
        <end position="35"/>
    </location>
</feature>
<name>A0ABD3MME8_9STRA</name>
<dbReference type="AlphaFoldDB" id="A0ABD3MME8"/>
<dbReference type="PANTHER" id="PTHR12385:SF4">
    <property type="entry name" value="PROTEIN PNS1"/>
    <property type="match status" value="1"/>
</dbReference>
<dbReference type="Pfam" id="PF04515">
    <property type="entry name" value="Choline_transpo"/>
    <property type="match status" value="1"/>
</dbReference>
<evidence type="ECO:0000256" key="3">
    <source>
        <dbReference type="ARBA" id="ARBA00022692"/>
    </source>
</evidence>
<dbReference type="GO" id="GO:0022857">
    <property type="term" value="F:transmembrane transporter activity"/>
    <property type="evidence" value="ECO:0007669"/>
    <property type="project" value="UniProtKB-UniRule"/>
</dbReference>
<protein>
    <recommendedName>
        <fullName evidence="6">Choline transporter-like protein</fullName>
    </recommendedName>
</protein>
<evidence type="ECO:0000313" key="8">
    <source>
        <dbReference type="EMBL" id="KAL3761700.1"/>
    </source>
</evidence>
<keyword evidence="9" id="KW-1185">Reference proteome</keyword>
<feature type="transmembrane region" description="Helical" evidence="6">
    <location>
        <begin position="175"/>
        <end position="196"/>
    </location>
</feature>
<feature type="transmembrane region" description="Helical" evidence="6">
    <location>
        <begin position="146"/>
        <end position="169"/>
    </location>
</feature>
<accession>A0ABD3MME8</accession>
<dbReference type="PANTHER" id="PTHR12385">
    <property type="entry name" value="CHOLINE TRANSPORTER-LIKE (SLC FAMILY 44)"/>
    <property type="match status" value="1"/>
</dbReference>
<keyword evidence="4 6" id="KW-1133">Transmembrane helix</keyword>
<comment type="subcellular location">
    <subcellularLocation>
        <location evidence="6">Cell membrane</location>
        <topology evidence="6">Multi-pass membrane protein</topology>
    </subcellularLocation>
    <subcellularLocation>
        <location evidence="1">Membrane</location>
        <topology evidence="1">Multi-pass membrane protein</topology>
    </subcellularLocation>
</comment>
<comment type="function">
    <text evidence="6">Choline transporter.</text>
</comment>
<feature type="transmembrane region" description="Helical" evidence="6">
    <location>
        <begin position="90"/>
        <end position="113"/>
    </location>
</feature>
<proteinExistence type="inferred from homology"/>
<comment type="similarity">
    <text evidence="2 6">Belongs to the CTL (choline transporter-like) family.</text>
</comment>
<dbReference type="InterPro" id="IPR007603">
    <property type="entry name" value="Choline_transptr-like"/>
</dbReference>
<evidence type="ECO:0000256" key="4">
    <source>
        <dbReference type="ARBA" id="ARBA00022989"/>
    </source>
</evidence>
<evidence type="ECO:0000313" key="9">
    <source>
        <dbReference type="Proteomes" id="UP001530315"/>
    </source>
</evidence>
<evidence type="ECO:0000256" key="6">
    <source>
        <dbReference type="RuleBase" id="RU368066"/>
    </source>
</evidence>
<feature type="transmembrane region" description="Helical" evidence="6">
    <location>
        <begin position="372"/>
        <end position="404"/>
    </location>
</feature>
<dbReference type="Proteomes" id="UP001530315">
    <property type="component" value="Unassembled WGS sequence"/>
</dbReference>
<dbReference type="GO" id="GO:0005886">
    <property type="term" value="C:plasma membrane"/>
    <property type="evidence" value="ECO:0007669"/>
    <property type="project" value="UniProtKB-SubCell"/>
</dbReference>
<feature type="region of interest" description="Disordered" evidence="7">
    <location>
        <begin position="438"/>
        <end position="462"/>
    </location>
</feature>
<feature type="region of interest" description="Disordered" evidence="7">
    <location>
        <begin position="1"/>
        <end position="44"/>
    </location>
</feature>
<gene>
    <name evidence="8" type="ORF">ACHAW5_004264</name>
</gene>
<keyword evidence="5 6" id="KW-0472">Membrane</keyword>
<dbReference type="EMBL" id="JALLAZ020001846">
    <property type="protein sequence ID" value="KAL3761700.1"/>
    <property type="molecule type" value="Genomic_DNA"/>
</dbReference>
<keyword evidence="3 6" id="KW-0812">Transmembrane</keyword>
<evidence type="ECO:0000256" key="1">
    <source>
        <dbReference type="ARBA" id="ARBA00004141"/>
    </source>
</evidence>
<evidence type="ECO:0000256" key="5">
    <source>
        <dbReference type="ARBA" id="ARBA00023136"/>
    </source>
</evidence>
<feature type="compositionally biased region" description="Basic residues" evidence="7">
    <location>
        <begin position="449"/>
        <end position="459"/>
    </location>
</feature>
<reference evidence="8 9" key="1">
    <citation type="submission" date="2024-10" db="EMBL/GenBank/DDBJ databases">
        <title>Updated reference genomes for cyclostephanoid diatoms.</title>
        <authorList>
            <person name="Roberts W.R."/>
            <person name="Alverson A.J."/>
        </authorList>
    </citation>
    <scope>NUCLEOTIDE SEQUENCE [LARGE SCALE GENOMIC DNA]</scope>
    <source>
        <strain evidence="8 9">AJA276-08</strain>
    </source>
</reference>
<sequence length="491" mass="55680">MKNSISYEDDSNEAESYARMDARDLTENLSSEKAKKALTSKPRGKATHLKFLSKPKDEDNQTYVMMENGSIADSKEDEEDVDRKEMLDRMFVGLFLFHLGVVLLYPFVMGTAVRCVPTPRDLIFANLQSLSCHWFTHDLKAGYGTVAYLIVECSMFAAVVSVGIFFIMVKFPGKWLRSSMIISLNVLFGVLFVAFLREDSAPCLTLLVIFVLSAMYCKYSWKRLPNIMHVSAARLVGEWWLSPGEGILMGPSLFVNCFLGLRKLVMHNYKNQGGDSRLLLFVHDASVYTNKWGFVYVGLYEYSFFRAGREVAILFQDKGWHQLIADDLTDNILLIINLAVATSTGAFSWLLAANNTDYYMLRNLSYYHPYTTGFFVGFFAGFLVSSVLIAVFGGVANAIIVCFAERPHILENMHPSQFAMLLDGWSLELPEGIKKPKSRGRNIYEEGTKKKKKKKKKETKKSIWSKEEPILEDLIVDNLQKGLDIIETAIR</sequence>
<comment type="caution">
    <text evidence="6">Lacks conserved residue(s) required for the propagation of feature annotation.</text>
</comment>